<dbReference type="VEuPathDB" id="TriTrypDB:ECC02_008037"/>
<dbReference type="Proteomes" id="UP000246078">
    <property type="component" value="Unassembled WGS sequence"/>
</dbReference>
<dbReference type="VEuPathDB" id="TriTrypDB:TcBrA4_0081750"/>
<proteinExistence type="predicted"/>
<sequence length="161" mass="18210">MRFICTGQFDCCLRSNTFHAFTVKVSECSGLGFACPMDDERSKLTENLYIELANAGGSYAWSDFTVSALFDGDTGRWNIVSLHSKGDNRKSTSVGVIEHLQWLLVHGRERVLDVMPVVNTQKPHGMMGEPMGELVEKINSHYACKTREFTLWKESERVEKI</sequence>
<reference evidence="1 2" key="1">
    <citation type="journal article" date="2018" name="Microb. Genom.">
        <title>Expanding an expanded genome: long-read sequencing of Trypanosoma cruzi.</title>
        <authorList>
            <person name="Berna L."/>
            <person name="Rodriguez M."/>
            <person name="Chiribao M.L."/>
            <person name="Parodi-Talice A."/>
            <person name="Pita S."/>
            <person name="Rijo G."/>
            <person name="Alvarez-Valin F."/>
            <person name="Robello C."/>
        </authorList>
    </citation>
    <scope>NUCLEOTIDE SEQUENCE [LARGE SCALE GENOMIC DNA]</scope>
    <source>
        <strain evidence="1 2">TCC</strain>
    </source>
</reference>
<dbReference type="GO" id="GO:0008168">
    <property type="term" value="F:methyltransferase activity"/>
    <property type="evidence" value="ECO:0007669"/>
    <property type="project" value="UniProtKB-KW"/>
</dbReference>
<evidence type="ECO:0000313" key="1">
    <source>
        <dbReference type="EMBL" id="PWV15077.1"/>
    </source>
</evidence>
<organism evidence="1 2">
    <name type="scientific">Trypanosoma cruzi</name>
    <dbReference type="NCBI Taxonomy" id="5693"/>
    <lineage>
        <taxon>Eukaryota</taxon>
        <taxon>Discoba</taxon>
        <taxon>Euglenozoa</taxon>
        <taxon>Kinetoplastea</taxon>
        <taxon>Metakinetoplastina</taxon>
        <taxon>Trypanosomatida</taxon>
        <taxon>Trypanosomatidae</taxon>
        <taxon>Trypanosoma</taxon>
        <taxon>Schizotrypanum</taxon>
    </lineage>
</organism>
<protein>
    <submittedName>
        <fullName evidence="1">Putative methyltransferase</fullName>
    </submittedName>
</protein>
<dbReference type="VEuPathDB" id="TriTrypDB:TcG_08825"/>
<comment type="caution">
    <text evidence="1">The sequence shown here is derived from an EMBL/GenBank/DDBJ whole genome shotgun (WGS) entry which is preliminary data.</text>
</comment>
<dbReference type="VEuPathDB" id="TriTrypDB:TCDM_06862"/>
<dbReference type="VEuPathDB" id="TriTrypDB:TcCL_ESM07746"/>
<dbReference type="VEuPathDB" id="TriTrypDB:C3747_31g292"/>
<dbReference type="VEuPathDB" id="TriTrypDB:TcCLB.511807.80"/>
<dbReference type="VEuPathDB" id="TriTrypDB:C4B63_142g8"/>
<keyword evidence="1" id="KW-0489">Methyltransferase</keyword>
<dbReference type="EMBL" id="PRFC01000031">
    <property type="protein sequence ID" value="PWV15077.1"/>
    <property type="molecule type" value="Genomic_DNA"/>
</dbReference>
<dbReference type="VEuPathDB" id="TriTrypDB:TCSYLVIO_001145"/>
<name>A0A2V2X2Q6_TRYCR</name>
<evidence type="ECO:0000313" key="2">
    <source>
        <dbReference type="Proteomes" id="UP000246078"/>
    </source>
</evidence>
<keyword evidence="1" id="KW-0808">Transferase</keyword>
<accession>A0A2V2X2Q6</accession>
<dbReference type="GO" id="GO:0032259">
    <property type="term" value="P:methylation"/>
    <property type="evidence" value="ECO:0007669"/>
    <property type="project" value="UniProtKB-KW"/>
</dbReference>
<dbReference type="AlphaFoldDB" id="A0A2V2X2Q6"/>
<gene>
    <name evidence="1" type="ORF">C3747_31g292</name>
</gene>
<dbReference type="VEuPathDB" id="TriTrypDB:TcCLB.508095.20"/>
<dbReference type="VEuPathDB" id="TriTrypDB:Tc_MARK_10305"/>
<dbReference type="VEuPathDB" id="TriTrypDB:BCY84_17501"/>